<evidence type="ECO:0000256" key="3">
    <source>
        <dbReference type="ARBA" id="ARBA00013119"/>
    </source>
</evidence>
<dbReference type="EMBL" id="JAATJU010025172">
    <property type="protein sequence ID" value="KAH0504254.1"/>
    <property type="molecule type" value="Genomic_DNA"/>
</dbReference>
<dbReference type="Pfam" id="PF00044">
    <property type="entry name" value="Gp_dh_N"/>
    <property type="match status" value="1"/>
</dbReference>
<evidence type="ECO:0000259" key="9">
    <source>
        <dbReference type="SMART" id="SM00846"/>
    </source>
</evidence>
<evidence type="ECO:0000256" key="2">
    <source>
        <dbReference type="ARBA" id="ARBA00007406"/>
    </source>
</evidence>
<evidence type="ECO:0000313" key="11">
    <source>
        <dbReference type="Proteomes" id="UP000710432"/>
    </source>
</evidence>
<dbReference type="GO" id="GO:0004365">
    <property type="term" value="F:glyceraldehyde-3-phosphate dehydrogenase (NAD+) (phosphorylating) activity"/>
    <property type="evidence" value="ECO:0007669"/>
    <property type="project" value="UniProtKB-EC"/>
</dbReference>
<evidence type="ECO:0000256" key="5">
    <source>
        <dbReference type="ARBA" id="ARBA00023002"/>
    </source>
</evidence>
<evidence type="ECO:0000256" key="6">
    <source>
        <dbReference type="ARBA" id="ARBA00023027"/>
    </source>
</evidence>
<gene>
    <name evidence="10" type="ORF">LTLLF_183825</name>
</gene>
<protein>
    <recommendedName>
        <fullName evidence="3">glyceraldehyde-3-phosphate dehydrogenase (phosphorylating)</fullName>
        <ecNumber evidence="3">1.2.1.12</ecNumber>
    </recommendedName>
</protein>
<keyword evidence="6" id="KW-0520">NAD</keyword>
<comment type="caution">
    <text evidence="10">The sequence shown here is derived from an EMBL/GenBank/DDBJ whole genome shotgun (WGS) entry which is preliminary data.</text>
</comment>
<dbReference type="SUPFAM" id="SSF51735">
    <property type="entry name" value="NAD(P)-binding Rossmann-fold domains"/>
    <property type="match status" value="1"/>
</dbReference>
<dbReference type="GO" id="GO:0006096">
    <property type="term" value="P:glycolytic process"/>
    <property type="evidence" value="ECO:0007669"/>
    <property type="project" value="UniProtKB-KW"/>
</dbReference>
<keyword evidence="7" id="KW-0324">Glycolysis</keyword>
<name>A0A8J6G342_MICOH</name>
<evidence type="ECO:0000256" key="8">
    <source>
        <dbReference type="ARBA" id="ARBA00047698"/>
    </source>
</evidence>
<dbReference type="GO" id="GO:0051287">
    <property type="term" value="F:NAD binding"/>
    <property type="evidence" value="ECO:0007669"/>
    <property type="project" value="InterPro"/>
</dbReference>
<dbReference type="GO" id="GO:0005829">
    <property type="term" value="C:cytosol"/>
    <property type="evidence" value="ECO:0007669"/>
    <property type="project" value="TreeGrafter"/>
</dbReference>
<dbReference type="InterPro" id="IPR036291">
    <property type="entry name" value="NAD(P)-bd_dom_sf"/>
</dbReference>
<reference evidence="10" key="1">
    <citation type="submission" date="2020-03" db="EMBL/GenBank/DDBJ databases">
        <title>Studies in the Genomics of Life Span.</title>
        <authorList>
            <person name="Glass D."/>
        </authorList>
    </citation>
    <scope>NUCLEOTIDE SEQUENCE</scope>
    <source>
        <strain evidence="10">LTLLF</strain>
        <tissue evidence="10">Muscle</tissue>
    </source>
</reference>
<dbReference type="InterPro" id="IPR020831">
    <property type="entry name" value="GlycerAld/Erythrose_P_DH"/>
</dbReference>
<organism evidence="10 11">
    <name type="scientific">Microtus ochrogaster</name>
    <name type="common">Prairie vole</name>
    <dbReference type="NCBI Taxonomy" id="79684"/>
    <lineage>
        <taxon>Eukaryota</taxon>
        <taxon>Metazoa</taxon>
        <taxon>Chordata</taxon>
        <taxon>Craniata</taxon>
        <taxon>Vertebrata</taxon>
        <taxon>Euteleostomi</taxon>
        <taxon>Mammalia</taxon>
        <taxon>Eutheria</taxon>
        <taxon>Euarchontoglires</taxon>
        <taxon>Glires</taxon>
        <taxon>Rodentia</taxon>
        <taxon>Myomorpha</taxon>
        <taxon>Muroidea</taxon>
        <taxon>Cricetidae</taxon>
        <taxon>Arvicolinae</taxon>
        <taxon>Microtus</taxon>
    </lineage>
</organism>
<dbReference type="FunFam" id="3.40.50.720:FF:001161">
    <property type="entry name" value="Glyceraldehyde-3-phosphate dehydrogenase"/>
    <property type="match status" value="1"/>
</dbReference>
<sequence length="203" mass="22357">MLWFAPLKSCACKGDLKVTQKRANHAGRDYAGLWSLNPRGEAEDRVTRPPPPGTGRGLRQAELVAGIRAGEGEVLKPTKLWAPIEGCQPRSRDTMVKVGVNVFGRIGCLVTRAAFTSGKVDVVAINDPFIDLNYMVYMFQYDSTHGKFKGTVKAENGKLVFNGKAITIFQERDPANIKWGDAAPSMLWCLLVSLPPWRRLGPT</sequence>
<comment type="catalytic activity">
    <reaction evidence="8">
        <text>D-glyceraldehyde 3-phosphate + phosphate + NAD(+) = (2R)-3-phospho-glyceroyl phosphate + NADH + H(+)</text>
        <dbReference type="Rhea" id="RHEA:10300"/>
        <dbReference type="ChEBI" id="CHEBI:15378"/>
        <dbReference type="ChEBI" id="CHEBI:43474"/>
        <dbReference type="ChEBI" id="CHEBI:57540"/>
        <dbReference type="ChEBI" id="CHEBI:57604"/>
        <dbReference type="ChEBI" id="CHEBI:57945"/>
        <dbReference type="ChEBI" id="CHEBI:59776"/>
        <dbReference type="EC" id="1.2.1.12"/>
    </reaction>
</comment>
<dbReference type="Proteomes" id="UP000710432">
    <property type="component" value="Unassembled WGS sequence"/>
</dbReference>
<proteinExistence type="inferred from homology"/>
<dbReference type="Gene3D" id="3.40.50.720">
    <property type="entry name" value="NAD(P)-binding Rossmann-like Domain"/>
    <property type="match status" value="1"/>
</dbReference>
<dbReference type="PANTHER" id="PTHR10836">
    <property type="entry name" value="GLYCERALDEHYDE 3-PHOSPHATE DEHYDROGENASE"/>
    <property type="match status" value="1"/>
</dbReference>
<keyword evidence="5" id="KW-0560">Oxidoreductase</keyword>
<dbReference type="EC" id="1.2.1.12" evidence="3"/>
<evidence type="ECO:0000256" key="7">
    <source>
        <dbReference type="ARBA" id="ARBA00023152"/>
    </source>
</evidence>
<dbReference type="PANTHER" id="PTHR10836:SF111">
    <property type="entry name" value="GLYCERALDEHYDE-3-PHOSPHATE DEHYDROGENASE"/>
    <property type="match status" value="1"/>
</dbReference>
<evidence type="ECO:0000256" key="1">
    <source>
        <dbReference type="ARBA" id="ARBA00004869"/>
    </source>
</evidence>
<comment type="similarity">
    <text evidence="2">Belongs to the glyceraldehyde-3-phosphate dehydrogenase family.</text>
</comment>
<evidence type="ECO:0000313" key="10">
    <source>
        <dbReference type="EMBL" id="KAH0504254.1"/>
    </source>
</evidence>
<keyword evidence="4" id="KW-0963">Cytoplasm</keyword>
<evidence type="ECO:0000256" key="4">
    <source>
        <dbReference type="ARBA" id="ARBA00022490"/>
    </source>
</evidence>
<dbReference type="AlphaFoldDB" id="A0A8J6G342"/>
<dbReference type="SMART" id="SM00846">
    <property type="entry name" value="Gp_dh_N"/>
    <property type="match status" value="1"/>
</dbReference>
<dbReference type="InterPro" id="IPR020828">
    <property type="entry name" value="GlycerAld_3-P_DH_NAD(P)-bd"/>
</dbReference>
<feature type="domain" description="Glyceraldehyde 3-phosphate dehydrogenase NAD(P) binding" evidence="9">
    <location>
        <begin position="96"/>
        <end position="189"/>
    </location>
</feature>
<accession>A0A8J6G342</accession>
<comment type="pathway">
    <text evidence="1">Carbohydrate degradation; glycolysis; pyruvate from D-glyceraldehyde 3-phosphate: step 1/5.</text>
</comment>